<evidence type="ECO:0000259" key="1">
    <source>
        <dbReference type="Pfam" id="PF12697"/>
    </source>
</evidence>
<feature type="domain" description="AB hydrolase-1" evidence="1">
    <location>
        <begin position="108"/>
        <end position="401"/>
    </location>
</feature>
<dbReference type="STRING" id="1325734.A0A428PMR7"/>
<dbReference type="Gene3D" id="3.40.50.1820">
    <property type="entry name" value="alpha/beta hydrolase"/>
    <property type="match status" value="1"/>
</dbReference>
<keyword evidence="3" id="KW-1185">Reference proteome</keyword>
<dbReference type="CDD" id="cd12809">
    <property type="entry name" value="Esterase_713_like-2"/>
    <property type="match status" value="1"/>
</dbReference>
<reference evidence="2 3" key="1">
    <citation type="submission" date="2017-06" db="EMBL/GenBank/DDBJ databases">
        <title>Comparative genomic analysis of Ambrosia Fusariam Clade fungi.</title>
        <authorList>
            <person name="Stajich J.E."/>
            <person name="Carrillo J."/>
            <person name="Kijimoto T."/>
            <person name="Eskalen A."/>
            <person name="O'Donnell K."/>
            <person name="Kasson M."/>
        </authorList>
    </citation>
    <scope>NUCLEOTIDE SEQUENCE [LARGE SCALE GENOMIC DNA]</scope>
    <source>
        <strain evidence="2 3">NRRL62584</strain>
    </source>
</reference>
<dbReference type="Proteomes" id="UP000288168">
    <property type="component" value="Unassembled WGS sequence"/>
</dbReference>
<dbReference type="InterPro" id="IPR000073">
    <property type="entry name" value="AB_hydrolase_1"/>
</dbReference>
<dbReference type="PANTHER" id="PTHR43194">
    <property type="entry name" value="HYDROLASE ALPHA/BETA FOLD FAMILY"/>
    <property type="match status" value="1"/>
</dbReference>
<proteinExistence type="predicted"/>
<evidence type="ECO:0000313" key="2">
    <source>
        <dbReference type="EMBL" id="RSL54310.1"/>
    </source>
</evidence>
<protein>
    <recommendedName>
        <fullName evidence="1">AB hydrolase-1 domain-containing protein</fullName>
    </recommendedName>
</protein>
<accession>A0A428PMR7</accession>
<dbReference type="InterPro" id="IPR029058">
    <property type="entry name" value="AB_hydrolase_fold"/>
</dbReference>
<organism evidence="2 3">
    <name type="scientific">Fusarium duplospermum</name>
    <dbReference type="NCBI Taxonomy" id="1325734"/>
    <lineage>
        <taxon>Eukaryota</taxon>
        <taxon>Fungi</taxon>
        <taxon>Dikarya</taxon>
        <taxon>Ascomycota</taxon>
        <taxon>Pezizomycotina</taxon>
        <taxon>Sordariomycetes</taxon>
        <taxon>Hypocreomycetidae</taxon>
        <taxon>Hypocreales</taxon>
        <taxon>Nectriaceae</taxon>
        <taxon>Fusarium</taxon>
        <taxon>Fusarium solani species complex</taxon>
    </lineage>
</organism>
<evidence type="ECO:0000313" key="3">
    <source>
        <dbReference type="Proteomes" id="UP000288168"/>
    </source>
</evidence>
<dbReference type="EMBL" id="NKCI01000112">
    <property type="protein sequence ID" value="RSL54310.1"/>
    <property type="molecule type" value="Genomic_DNA"/>
</dbReference>
<sequence>MSCDILVIISDPHATKKTAYPDKDYQIKSSLMHFATAVAAVAALTISSSLVAASSQHVRSEAEAPSIRTYFYVGGEYVEDENGGHIFRDQMYVEKLLPVGGATQDAPIVLIHGQAQTGSNFLNKPDGGRGWASLFISQGYEVYIVDQTFRGRSAWMPSYGAKQPSALSAETIEKAFTATHKFNIWPQAVNHTQWPGTGLRGDPIFDAFYSANVQFIDNSTYQQAAVQAAGAALLDKIGRPVILLGHSQGSFMPILIADARPALSKALILLEAGGPPFVDEIFVFGGENPRQWGLTDIPLTYEPAVTDPMVDIVKTRVTSKGEGYSDCTLQADDPQPRQLVNLLDKPILMITGEASYHMPYDYCTANYLKQAGCSKTEHVELGDVGIHGNGHMMFMEKNSDEIQAFIERWIQSRFSLYTMDLPKTS</sequence>
<dbReference type="PANTHER" id="PTHR43194:SF4">
    <property type="entry name" value="AB HYDROLASE-1 DOMAIN-CONTAINING PROTEIN"/>
    <property type="match status" value="1"/>
</dbReference>
<dbReference type="AlphaFoldDB" id="A0A428PMR7"/>
<dbReference type="SUPFAM" id="SSF53474">
    <property type="entry name" value="alpha/beta-Hydrolases"/>
    <property type="match status" value="1"/>
</dbReference>
<name>A0A428PMR7_9HYPO</name>
<dbReference type="Pfam" id="PF12697">
    <property type="entry name" value="Abhydrolase_6"/>
    <property type="match status" value="1"/>
</dbReference>
<dbReference type="OrthoDB" id="9978720at2759"/>
<comment type="caution">
    <text evidence="2">The sequence shown here is derived from an EMBL/GenBank/DDBJ whole genome shotgun (WGS) entry which is preliminary data.</text>
</comment>
<dbReference type="InterPro" id="IPR050228">
    <property type="entry name" value="Carboxylesterase_BioH"/>
</dbReference>
<gene>
    <name evidence="2" type="ORF">CEP54_009920</name>
</gene>